<evidence type="ECO:0000313" key="7">
    <source>
        <dbReference type="EMBL" id="TDQ79829.1"/>
    </source>
</evidence>
<evidence type="ECO:0000259" key="6">
    <source>
        <dbReference type="Pfam" id="PF08281"/>
    </source>
</evidence>
<dbReference type="OrthoDB" id="659569at2"/>
<keyword evidence="4" id="KW-0804">Transcription</keyword>
<proteinExistence type="inferred from homology"/>
<sequence length="199" mass="23753">MGTVVSLFKLKTEEVVEREDFEVLYDEYWEKLFKQVIRILPDEDDAVDVVQQTFVDLWAIRERIPQINSLKSFLFIMARNLAFRRLKERLKSEQYRGYYASQYDTSVFATEQQVDFKELNTILESHIEQLPEKMKEVFLLSRKSNLSYLEIAQRLNISDKTVKKQINNALKILKVKIDKDYIPYLMLILLFDILQKVVK</sequence>
<dbReference type="SUPFAM" id="SSF88659">
    <property type="entry name" value="Sigma3 and sigma4 domains of RNA polymerase sigma factors"/>
    <property type="match status" value="1"/>
</dbReference>
<evidence type="ECO:0000256" key="4">
    <source>
        <dbReference type="ARBA" id="ARBA00023163"/>
    </source>
</evidence>
<organism evidence="7 8">
    <name type="scientific">Sphingobacterium yanglingense</name>
    <dbReference type="NCBI Taxonomy" id="1437280"/>
    <lineage>
        <taxon>Bacteria</taxon>
        <taxon>Pseudomonadati</taxon>
        <taxon>Bacteroidota</taxon>
        <taxon>Sphingobacteriia</taxon>
        <taxon>Sphingobacteriales</taxon>
        <taxon>Sphingobacteriaceae</taxon>
        <taxon>Sphingobacterium</taxon>
    </lineage>
</organism>
<dbReference type="Proteomes" id="UP000295292">
    <property type="component" value="Unassembled WGS sequence"/>
</dbReference>
<feature type="domain" description="RNA polymerase sigma factor 70 region 4 type 2" evidence="6">
    <location>
        <begin position="126"/>
        <end position="172"/>
    </location>
</feature>
<gene>
    <name evidence="7" type="ORF">CLV99_1279</name>
</gene>
<reference evidence="7 8" key="1">
    <citation type="submission" date="2019-03" db="EMBL/GenBank/DDBJ databases">
        <title>Genomic Encyclopedia of Archaeal and Bacterial Type Strains, Phase II (KMG-II): from individual species to whole genera.</title>
        <authorList>
            <person name="Goeker M."/>
        </authorList>
    </citation>
    <scope>NUCLEOTIDE SEQUENCE [LARGE SCALE GENOMIC DNA]</scope>
    <source>
        <strain evidence="7 8">DSM 28353</strain>
    </source>
</reference>
<protein>
    <submittedName>
        <fullName evidence="7">RNA polymerase sigma-70 factor (ECF subfamily)</fullName>
    </submittedName>
</protein>
<dbReference type="Pfam" id="PF08281">
    <property type="entry name" value="Sigma70_r4_2"/>
    <property type="match status" value="1"/>
</dbReference>
<dbReference type="GO" id="GO:0006352">
    <property type="term" value="P:DNA-templated transcription initiation"/>
    <property type="evidence" value="ECO:0007669"/>
    <property type="project" value="InterPro"/>
</dbReference>
<dbReference type="PANTHER" id="PTHR43133:SF46">
    <property type="entry name" value="RNA POLYMERASE SIGMA-70 FACTOR ECF SUBFAMILY"/>
    <property type="match status" value="1"/>
</dbReference>
<dbReference type="NCBIfam" id="TIGR02985">
    <property type="entry name" value="Sig70_bacteroi1"/>
    <property type="match status" value="1"/>
</dbReference>
<dbReference type="CDD" id="cd06171">
    <property type="entry name" value="Sigma70_r4"/>
    <property type="match status" value="1"/>
</dbReference>
<dbReference type="PANTHER" id="PTHR43133">
    <property type="entry name" value="RNA POLYMERASE ECF-TYPE SIGMA FACTO"/>
    <property type="match status" value="1"/>
</dbReference>
<dbReference type="Pfam" id="PF04542">
    <property type="entry name" value="Sigma70_r2"/>
    <property type="match status" value="1"/>
</dbReference>
<evidence type="ECO:0000259" key="5">
    <source>
        <dbReference type="Pfam" id="PF04542"/>
    </source>
</evidence>
<dbReference type="InterPro" id="IPR013324">
    <property type="entry name" value="RNA_pol_sigma_r3/r4-like"/>
</dbReference>
<dbReference type="InterPro" id="IPR036388">
    <property type="entry name" value="WH-like_DNA-bd_sf"/>
</dbReference>
<evidence type="ECO:0000256" key="2">
    <source>
        <dbReference type="ARBA" id="ARBA00023015"/>
    </source>
</evidence>
<dbReference type="InterPro" id="IPR039425">
    <property type="entry name" value="RNA_pol_sigma-70-like"/>
</dbReference>
<dbReference type="RefSeq" id="WP_133583591.1">
    <property type="nucleotide sequence ID" value="NZ_SNYV01000011.1"/>
</dbReference>
<feature type="domain" description="RNA polymerase sigma-70 region 2" evidence="5">
    <location>
        <begin position="24"/>
        <end position="88"/>
    </location>
</feature>
<dbReference type="InterPro" id="IPR007627">
    <property type="entry name" value="RNA_pol_sigma70_r2"/>
</dbReference>
<comment type="similarity">
    <text evidence="1">Belongs to the sigma-70 factor family. ECF subfamily.</text>
</comment>
<evidence type="ECO:0000256" key="3">
    <source>
        <dbReference type="ARBA" id="ARBA00023082"/>
    </source>
</evidence>
<dbReference type="InterPro" id="IPR013249">
    <property type="entry name" value="RNA_pol_sigma70_r4_t2"/>
</dbReference>
<dbReference type="InterPro" id="IPR013325">
    <property type="entry name" value="RNA_pol_sigma_r2"/>
</dbReference>
<evidence type="ECO:0000313" key="8">
    <source>
        <dbReference type="Proteomes" id="UP000295292"/>
    </source>
</evidence>
<dbReference type="AlphaFoldDB" id="A0A4V6PXG8"/>
<dbReference type="GO" id="GO:0016987">
    <property type="term" value="F:sigma factor activity"/>
    <property type="evidence" value="ECO:0007669"/>
    <property type="project" value="UniProtKB-KW"/>
</dbReference>
<keyword evidence="2" id="KW-0805">Transcription regulation</keyword>
<dbReference type="GO" id="GO:0003677">
    <property type="term" value="F:DNA binding"/>
    <property type="evidence" value="ECO:0007669"/>
    <property type="project" value="InterPro"/>
</dbReference>
<dbReference type="SUPFAM" id="SSF88946">
    <property type="entry name" value="Sigma2 domain of RNA polymerase sigma factors"/>
    <property type="match status" value="1"/>
</dbReference>
<dbReference type="EMBL" id="SNYV01000011">
    <property type="protein sequence ID" value="TDQ79829.1"/>
    <property type="molecule type" value="Genomic_DNA"/>
</dbReference>
<dbReference type="InterPro" id="IPR014327">
    <property type="entry name" value="RNA_pol_sigma70_bacteroid"/>
</dbReference>
<accession>A0A4V6PXG8</accession>
<keyword evidence="8" id="KW-1185">Reference proteome</keyword>
<comment type="caution">
    <text evidence="7">The sequence shown here is derived from an EMBL/GenBank/DDBJ whole genome shotgun (WGS) entry which is preliminary data.</text>
</comment>
<dbReference type="NCBIfam" id="TIGR02937">
    <property type="entry name" value="sigma70-ECF"/>
    <property type="match status" value="1"/>
</dbReference>
<evidence type="ECO:0000256" key="1">
    <source>
        <dbReference type="ARBA" id="ARBA00010641"/>
    </source>
</evidence>
<keyword evidence="3" id="KW-0731">Sigma factor</keyword>
<dbReference type="Gene3D" id="1.10.1740.10">
    <property type="match status" value="1"/>
</dbReference>
<dbReference type="InterPro" id="IPR014284">
    <property type="entry name" value="RNA_pol_sigma-70_dom"/>
</dbReference>
<dbReference type="Gene3D" id="1.10.10.10">
    <property type="entry name" value="Winged helix-like DNA-binding domain superfamily/Winged helix DNA-binding domain"/>
    <property type="match status" value="1"/>
</dbReference>
<name>A0A4V6PXG8_9SPHI</name>